<evidence type="ECO:0000313" key="4">
    <source>
        <dbReference type="Proteomes" id="UP001057498"/>
    </source>
</evidence>
<keyword evidence="2" id="KW-0812">Transmembrane</keyword>
<evidence type="ECO:0008006" key="5">
    <source>
        <dbReference type="Google" id="ProtNLM"/>
    </source>
</evidence>
<dbReference type="RefSeq" id="WP_251970892.1">
    <property type="nucleotide sequence ID" value="NZ_AP025730.1"/>
</dbReference>
<protein>
    <recommendedName>
        <fullName evidence="5">Cytochrome c-type biogenesis protein CcmH</fullName>
    </recommendedName>
</protein>
<dbReference type="PANTHER" id="PTHR47870:SF4">
    <property type="entry name" value="CYTOCHROME C-TYPE BIOGENESIS PROTEIN CYCH"/>
    <property type="match status" value="1"/>
</dbReference>
<keyword evidence="2" id="KW-0472">Membrane</keyword>
<dbReference type="InterPro" id="IPR011990">
    <property type="entry name" value="TPR-like_helical_dom_sf"/>
</dbReference>
<evidence type="ECO:0000313" key="3">
    <source>
        <dbReference type="EMBL" id="BDI07725.1"/>
    </source>
</evidence>
<accession>A0ABM7YSV8</accession>
<feature type="transmembrane region" description="Helical" evidence="2">
    <location>
        <begin position="54"/>
        <end position="72"/>
    </location>
</feature>
<organism evidence="3 4">
    <name type="scientific">Sphaerotilus microaerophilus</name>
    <dbReference type="NCBI Taxonomy" id="2914710"/>
    <lineage>
        <taxon>Bacteria</taxon>
        <taxon>Pseudomonadati</taxon>
        <taxon>Pseudomonadota</taxon>
        <taxon>Betaproteobacteria</taxon>
        <taxon>Burkholderiales</taxon>
        <taxon>Sphaerotilaceae</taxon>
        <taxon>Sphaerotilus</taxon>
    </lineage>
</organism>
<dbReference type="SUPFAM" id="SSF48452">
    <property type="entry name" value="TPR-like"/>
    <property type="match status" value="1"/>
</dbReference>
<dbReference type="Gene3D" id="1.25.40.10">
    <property type="entry name" value="Tetratricopeptide repeat domain"/>
    <property type="match status" value="1"/>
</dbReference>
<reference evidence="3" key="1">
    <citation type="submission" date="2022-04" db="EMBL/GenBank/DDBJ databases">
        <title>Whole genome sequence of Sphaerotilus sp. FB-5.</title>
        <authorList>
            <person name="Takeda M."/>
            <person name="Narihara S."/>
            <person name="Akimoto M."/>
            <person name="Akimoto R."/>
            <person name="Nishiyashiki S."/>
            <person name="Murakami T."/>
        </authorList>
    </citation>
    <scope>NUCLEOTIDE SEQUENCE</scope>
    <source>
        <strain evidence="3">FB-5</strain>
    </source>
</reference>
<evidence type="ECO:0000256" key="2">
    <source>
        <dbReference type="SAM" id="Phobius"/>
    </source>
</evidence>
<keyword evidence="4" id="KW-1185">Reference proteome</keyword>
<name>A0ABM7YSV8_9BURK</name>
<dbReference type="EMBL" id="AP025730">
    <property type="protein sequence ID" value="BDI07725.1"/>
    <property type="molecule type" value="Genomic_DNA"/>
</dbReference>
<dbReference type="InterPro" id="IPR051263">
    <property type="entry name" value="C-type_cytochrome_biogenesis"/>
</dbReference>
<gene>
    <name evidence="3" type="ORF">CATMQ487_46950</name>
</gene>
<feature type="region of interest" description="Disordered" evidence="1">
    <location>
        <begin position="256"/>
        <end position="277"/>
    </location>
</feature>
<proteinExistence type="predicted"/>
<dbReference type="Proteomes" id="UP001057498">
    <property type="component" value="Chromosome"/>
</dbReference>
<feature type="compositionally biased region" description="Low complexity" evidence="1">
    <location>
        <begin position="264"/>
        <end position="277"/>
    </location>
</feature>
<evidence type="ECO:0000256" key="1">
    <source>
        <dbReference type="SAM" id="MobiDB-lite"/>
    </source>
</evidence>
<sequence length="277" mass="28752">MSSSAFLQGWFWPFAATALVLVALFTFSLARAARATPAAGGGAEAGGGAPRGQAFAFAVGLPLLALALYAALGQPRALNPAERETGSVAQVESMVERLAERLQRDPGDVKGWLMLAHSYKVMGRAAESAEAYEQADRAAPDTGAPAAAVAAASVAGPAGLIAAGQPWQRDPNRLVDWIEVRMLAADDHFDARSLQLLRRAQALAPQHPGVLMLSGLAALDRHDFAAARAAFTALRDQSDPGSEDRATLDEALAKLAQGVDPRRAAAPAEPATAASGR</sequence>
<dbReference type="PANTHER" id="PTHR47870">
    <property type="entry name" value="CYTOCHROME C-TYPE BIOGENESIS PROTEIN CCMH"/>
    <property type="match status" value="1"/>
</dbReference>
<keyword evidence="2" id="KW-1133">Transmembrane helix</keyword>